<evidence type="ECO:0000313" key="5">
    <source>
        <dbReference type="EMBL" id="KAG8201086.1"/>
    </source>
</evidence>
<organism evidence="5 6">
    <name type="scientific">Oedothorax gibbosus</name>
    <dbReference type="NCBI Taxonomy" id="931172"/>
    <lineage>
        <taxon>Eukaryota</taxon>
        <taxon>Metazoa</taxon>
        <taxon>Ecdysozoa</taxon>
        <taxon>Arthropoda</taxon>
        <taxon>Chelicerata</taxon>
        <taxon>Arachnida</taxon>
        <taxon>Araneae</taxon>
        <taxon>Araneomorphae</taxon>
        <taxon>Entelegynae</taxon>
        <taxon>Araneoidea</taxon>
        <taxon>Linyphiidae</taxon>
        <taxon>Erigoninae</taxon>
        <taxon>Oedothorax</taxon>
    </lineage>
</organism>
<keyword evidence="1" id="KW-0677">Repeat</keyword>
<comment type="caution">
    <text evidence="5">The sequence shown here is derived from an EMBL/GenBank/DDBJ whole genome shotgun (WGS) entry which is preliminary data.</text>
</comment>
<sequence>MKPSSSKGARGTIHSPLDGSRSVPIRVSPYPSSLFHLKKLSALHRVGGPSDSKAPLSGLPSNPDAIDSSPQVLPRPPLTMAAVDPLPADGPSVTLTIRLIMQGKEVGSIIGKKGDNIKKFREESGAKINISDGSCPERIVTVTGCTDAILKAFSLIARKFEEDLQNTTAGINVPKPPVTLRLIVPASQCGSLIGKGGSKIKEIREI</sequence>
<dbReference type="GO" id="GO:0010468">
    <property type="term" value="P:regulation of gene expression"/>
    <property type="evidence" value="ECO:0007669"/>
    <property type="project" value="UniProtKB-ARBA"/>
</dbReference>
<dbReference type="InterPro" id="IPR004087">
    <property type="entry name" value="KH_dom"/>
</dbReference>
<dbReference type="AlphaFoldDB" id="A0AAV6VZW5"/>
<accession>A0AAV6VZW5</accession>
<dbReference type="InterPro" id="IPR036612">
    <property type="entry name" value="KH_dom_type_1_sf"/>
</dbReference>
<feature type="region of interest" description="Disordered" evidence="3">
    <location>
        <begin position="1"/>
        <end position="25"/>
    </location>
</feature>
<dbReference type="Pfam" id="PF00013">
    <property type="entry name" value="KH_1"/>
    <property type="match status" value="2"/>
</dbReference>
<proteinExistence type="predicted"/>
<keyword evidence="2" id="KW-0694">RNA-binding</keyword>
<evidence type="ECO:0000259" key="4">
    <source>
        <dbReference type="SMART" id="SM00322"/>
    </source>
</evidence>
<evidence type="ECO:0000256" key="3">
    <source>
        <dbReference type="SAM" id="MobiDB-lite"/>
    </source>
</evidence>
<dbReference type="GO" id="GO:0003723">
    <property type="term" value="F:RNA binding"/>
    <property type="evidence" value="ECO:0007669"/>
    <property type="project" value="UniProtKB-UniRule"/>
</dbReference>
<dbReference type="FunFam" id="3.30.1370.10:FF:000003">
    <property type="entry name" value="poly(RC)-binding protein 2 isoform X1"/>
    <property type="match status" value="1"/>
</dbReference>
<feature type="region of interest" description="Disordered" evidence="3">
    <location>
        <begin position="46"/>
        <end position="70"/>
    </location>
</feature>
<dbReference type="SUPFAM" id="SSF54791">
    <property type="entry name" value="Eukaryotic type KH-domain (KH-domain type I)"/>
    <property type="match status" value="2"/>
</dbReference>
<dbReference type="SMART" id="SM00322">
    <property type="entry name" value="KH"/>
    <property type="match status" value="1"/>
</dbReference>
<reference evidence="5 6" key="1">
    <citation type="journal article" date="2022" name="Nat. Ecol. Evol.">
        <title>A masculinizing supergene underlies an exaggerated male reproductive morph in a spider.</title>
        <authorList>
            <person name="Hendrickx F."/>
            <person name="De Corte Z."/>
            <person name="Sonet G."/>
            <person name="Van Belleghem S.M."/>
            <person name="Kostlbacher S."/>
            <person name="Vangestel C."/>
        </authorList>
    </citation>
    <scope>NUCLEOTIDE SEQUENCE [LARGE SCALE GENOMIC DNA]</scope>
    <source>
        <strain evidence="5">W744_W776</strain>
    </source>
</reference>
<dbReference type="Proteomes" id="UP000827092">
    <property type="component" value="Unassembled WGS sequence"/>
</dbReference>
<dbReference type="InterPro" id="IPR004088">
    <property type="entry name" value="KH_dom_type_1"/>
</dbReference>
<dbReference type="Gene3D" id="3.30.1370.10">
    <property type="entry name" value="K Homology domain, type 1"/>
    <property type="match status" value="2"/>
</dbReference>
<evidence type="ECO:0000256" key="2">
    <source>
        <dbReference type="PROSITE-ProRule" id="PRU00117"/>
    </source>
</evidence>
<evidence type="ECO:0000313" key="6">
    <source>
        <dbReference type="Proteomes" id="UP000827092"/>
    </source>
</evidence>
<protein>
    <recommendedName>
        <fullName evidence="4">K Homology domain-containing protein</fullName>
    </recommendedName>
</protein>
<dbReference type="PROSITE" id="PS50084">
    <property type="entry name" value="KH_TYPE_1"/>
    <property type="match status" value="2"/>
</dbReference>
<evidence type="ECO:0000256" key="1">
    <source>
        <dbReference type="ARBA" id="ARBA00022737"/>
    </source>
</evidence>
<dbReference type="EMBL" id="JAFNEN010000008">
    <property type="protein sequence ID" value="KAG8201086.1"/>
    <property type="molecule type" value="Genomic_DNA"/>
</dbReference>
<gene>
    <name evidence="5" type="ORF">JTE90_028756</name>
</gene>
<dbReference type="PANTHER" id="PTHR10288">
    <property type="entry name" value="KH DOMAIN CONTAINING RNA BINDING PROTEIN"/>
    <property type="match status" value="1"/>
</dbReference>
<name>A0AAV6VZW5_9ARAC</name>
<feature type="domain" description="K Homology" evidence="4">
    <location>
        <begin position="93"/>
        <end position="161"/>
    </location>
</feature>
<keyword evidence="6" id="KW-1185">Reference proteome</keyword>
<dbReference type="CDD" id="cd22438">
    <property type="entry name" value="KH-I_PCBP_rpt1"/>
    <property type="match status" value="1"/>
</dbReference>